<dbReference type="SUPFAM" id="SSF117916">
    <property type="entry name" value="Fe-S cluster assembly (FSCA) domain-like"/>
    <property type="match status" value="1"/>
</dbReference>
<evidence type="ECO:0000313" key="3">
    <source>
        <dbReference type="Proteomes" id="UP001057025"/>
    </source>
</evidence>
<feature type="domain" description="MIP18 family-like" evidence="1">
    <location>
        <begin position="9"/>
        <end position="78"/>
    </location>
</feature>
<dbReference type="RefSeq" id="WP_252797829.1">
    <property type="nucleotide sequence ID" value="NZ_CP097118.1"/>
</dbReference>
<dbReference type="EMBL" id="CP097118">
    <property type="protein sequence ID" value="USS88522.1"/>
    <property type="molecule type" value="Genomic_DNA"/>
</dbReference>
<proteinExistence type="predicted"/>
<dbReference type="Gene3D" id="3.30.300.130">
    <property type="entry name" value="Fe-S cluster assembly (FSCA)"/>
    <property type="match status" value="1"/>
</dbReference>
<evidence type="ECO:0000313" key="2">
    <source>
        <dbReference type="EMBL" id="USS88522.1"/>
    </source>
</evidence>
<dbReference type="PANTHER" id="PTHR42831">
    <property type="entry name" value="FE-S PROTEIN MATURATION AUXILIARY FACTOR YITW"/>
    <property type="match status" value="1"/>
</dbReference>
<dbReference type="InterPro" id="IPR002744">
    <property type="entry name" value="MIP18-like"/>
</dbReference>
<dbReference type="PANTHER" id="PTHR42831:SF1">
    <property type="entry name" value="FE-S PROTEIN MATURATION AUXILIARY FACTOR YITW"/>
    <property type="match status" value="1"/>
</dbReference>
<accession>A0ABY5BTR6</accession>
<dbReference type="InterPro" id="IPR052339">
    <property type="entry name" value="Fe-S_Maturation_MIP18"/>
</dbReference>
<dbReference type="Proteomes" id="UP001057025">
    <property type="component" value="Chromosome"/>
</dbReference>
<dbReference type="InterPro" id="IPR034904">
    <property type="entry name" value="FSCA_dom_sf"/>
</dbReference>
<name>A0ABY5BTR6_9LACO</name>
<dbReference type="Pfam" id="PF01883">
    <property type="entry name" value="FeS_assembly_P"/>
    <property type="match status" value="1"/>
</dbReference>
<organism evidence="2 3">
    <name type="scientific">Fructilactobacillus hinvesii</name>
    <dbReference type="NCBI Taxonomy" id="2940300"/>
    <lineage>
        <taxon>Bacteria</taxon>
        <taxon>Bacillati</taxon>
        <taxon>Bacillota</taxon>
        <taxon>Bacilli</taxon>
        <taxon>Lactobacillales</taxon>
        <taxon>Lactobacillaceae</taxon>
        <taxon>Fructilactobacillus</taxon>
    </lineage>
</organism>
<protein>
    <submittedName>
        <fullName evidence="2">Metal-sulfur cluster assembly factor</fullName>
    </submittedName>
</protein>
<gene>
    <name evidence="2" type="ORF">M3M39_03345</name>
</gene>
<sequence length="103" mass="11541">MEQPTQLQQQMLECLSSVVDPELGVDIVNLGLIYKLAFVSGTVTVQLTLTTMGCPLIEELEQMIRQALLHLKSVKTVQIELVWEPAWTPQRMSRAARLALGIH</sequence>
<keyword evidence="3" id="KW-1185">Reference proteome</keyword>
<evidence type="ECO:0000259" key="1">
    <source>
        <dbReference type="Pfam" id="PF01883"/>
    </source>
</evidence>
<reference evidence="2" key="1">
    <citation type="submission" date="2022-05" db="EMBL/GenBank/DDBJ databases">
        <authorList>
            <person name="Oliphant S.A."/>
            <person name="Watson-Haigh N.S."/>
            <person name="Sumby K.M."/>
            <person name="Gardner J.M."/>
            <person name="Jiranek V."/>
        </authorList>
    </citation>
    <scope>NUCLEOTIDE SEQUENCE</scope>
    <source>
        <strain evidence="2">KI11_C11</strain>
    </source>
</reference>